<dbReference type="Proteomes" id="UP001303211">
    <property type="component" value="Chromosome"/>
</dbReference>
<dbReference type="PANTHER" id="PTHR42993">
    <property type="entry name" value="MAOC-LIKE DEHYDRATASE DOMAIN-CONTAINING PROTEIN"/>
    <property type="match status" value="1"/>
</dbReference>
<sequence length="154" mass="17076">MSTQRMSAADLTAKVGQEIGVSSWLAVDQTRINEFAHCTEDHQWIHVDIERARKESPARSTIAHGYLTLSLLAPTSFEILSPIVEAKQLMNYGLDKVRFLTPVVAGKRVRNHIKLLAVESKGSERWLLTLENSVEIEGVDKPALVAASLVMLVN</sequence>
<feature type="domain" description="MaoC-like" evidence="1">
    <location>
        <begin position="13"/>
        <end position="119"/>
    </location>
</feature>
<dbReference type="PANTHER" id="PTHR42993:SF1">
    <property type="entry name" value="MAOC-LIKE DEHYDRATASE DOMAIN-CONTAINING PROTEIN"/>
    <property type="match status" value="1"/>
</dbReference>
<dbReference type="CDD" id="cd03450">
    <property type="entry name" value="NodN"/>
    <property type="match status" value="1"/>
</dbReference>
<dbReference type="InterPro" id="IPR039375">
    <property type="entry name" value="NodN-like"/>
</dbReference>
<keyword evidence="3" id="KW-1185">Reference proteome</keyword>
<evidence type="ECO:0000313" key="3">
    <source>
        <dbReference type="Proteomes" id="UP001303211"/>
    </source>
</evidence>
<dbReference type="InterPro" id="IPR002539">
    <property type="entry name" value="MaoC-like_dom"/>
</dbReference>
<dbReference type="RefSeq" id="WP_317701010.1">
    <property type="nucleotide sequence ID" value="NZ_CP136921.1"/>
</dbReference>
<name>A0ABZ0J019_9BURK</name>
<dbReference type="SUPFAM" id="SSF54637">
    <property type="entry name" value="Thioesterase/thiol ester dehydrase-isomerase"/>
    <property type="match status" value="1"/>
</dbReference>
<evidence type="ECO:0000313" key="2">
    <source>
        <dbReference type="EMBL" id="WOO31531.1"/>
    </source>
</evidence>
<protein>
    <submittedName>
        <fullName evidence="2">MaoC family dehydratase</fullName>
    </submittedName>
</protein>
<organism evidence="2 3">
    <name type="scientific">Diaphorobacter limosus</name>
    <dbReference type="NCBI Taxonomy" id="3036128"/>
    <lineage>
        <taxon>Bacteria</taxon>
        <taxon>Pseudomonadati</taxon>
        <taxon>Pseudomonadota</taxon>
        <taxon>Betaproteobacteria</taxon>
        <taxon>Burkholderiales</taxon>
        <taxon>Comamonadaceae</taxon>
        <taxon>Diaphorobacter</taxon>
    </lineage>
</organism>
<accession>A0ABZ0J019</accession>
<proteinExistence type="predicted"/>
<reference evidence="2 3" key="1">
    <citation type="submission" date="2023-03" db="EMBL/GenBank/DDBJ databases">
        <title>Diaphorobacter basophil sp. nov., isolated from a sewage-treatment plant.</title>
        <authorList>
            <person name="Yang K."/>
        </authorList>
    </citation>
    <scope>NUCLEOTIDE SEQUENCE [LARGE SCALE GENOMIC DNA]</scope>
    <source>
        <strain evidence="2 3">Y-1</strain>
    </source>
</reference>
<gene>
    <name evidence="2" type="ORF">P4826_14085</name>
</gene>
<dbReference type="EMBL" id="CP136921">
    <property type="protein sequence ID" value="WOO31531.1"/>
    <property type="molecule type" value="Genomic_DNA"/>
</dbReference>
<evidence type="ECO:0000259" key="1">
    <source>
        <dbReference type="Pfam" id="PF01575"/>
    </source>
</evidence>
<dbReference type="Pfam" id="PF01575">
    <property type="entry name" value="MaoC_dehydratas"/>
    <property type="match status" value="1"/>
</dbReference>
<dbReference type="Gene3D" id="3.10.129.10">
    <property type="entry name" value="Hotdog Thioesterase"/>
    <property type="match status" value="1"/>
</dbReference>
<dbReference type="InterPro" id="IPR029069">
    <property type="entry name" value="HotDog_dom_sf"/>
</dbReference>